<proteinExistence type="inferred from homology"/>
<comment type="subcellular location">
    <subcellularLocation>
        <location evidence="1">Membrane</location>
        <topology evidence="1">Multi-pass membrane protein</topology>
    </subcellularLocation>
</comment>
<evidence type="ECO:0000313" key="7">
    <source>
        <dbReference type="EMBL" id="MTD95225.1"/>
    </source>
</evidence>
<keyword evidence="5 6" id="KW-0472">Membrane</keyword>
<dbReference type="PANTHER" id="PTHR21716">
    <property type="entry name" value="TRANSMEMBRANE PROTEIN"/>
    <property type="match status" value="1"/>
</dbReference>
<name>A0A6I3KHR3_9HYPH</name>
<dbReference type="PANTHER" id="PTHR21716:SF62">
    <property type="entry name" value="TRANSPORT PROTEIN YDBI-RELATED"/>
    <property type="match status" value="1"/>
</dbReference>
<gene>
    <name evidence="7" type="ORF">GIW81_12870</name>
</gene>
<dbReference type="GO" id="GO:0055085">
    <property type="term" value="P:transmembrane transport"/>
    <property type="evidence" value="ECO:0007669"/>
    <property type="project" value="TreeGrafter"/>
</dbReference>
<feature type="transmembrane region" description="Helical" evidence="6">
    <location>
        <begin position="146"/>
        <end position="166"/>
    </location>
</feature>
<evidence type="ECO:0000256" key="4">
    <source>
        <dbReference type="ARBA" id="ARBA00022989"/>
    </source>
</evidence>
<dbReference type="InterPro" id="IPR002549">
    <property type="entry name" value="AI-2E-like"/>
</dbReference>
<protein>
    <submittedName>
        <fullName evidence="7">AI-2E family transporter</fullName>
    </submittedName>
</protein>
<feature type="transmembrane region" description="Helical" evidence="6">
    <location>
        <begin position="240"/>
        <end position="257"/>
    </location>
</feature>
<evidence type="ECO:0000256" key="6">
    <source>
        <dbReference type="SAM" id="Phobius"/>
    </source>
</evidence>
<keyword evidence="3 6" id="KW-0812">Transmembrane</keyword>
<evidence type="ECO:0000256" key="3">
    <source>
        <dbReference type="ARBA" id="ARBA00022692"/>
    </source>
</evidence>
<dbReference type="AlphaFoldDB" id="A0A6I3KHR3"/>
<dbReference type="Proteomes" id="UP000440694">
    <property type="component" value="Unassembled WGS sequence"/>
</dbReference>
<organism evidence="7 8">
    <name type="scientific">Hyphomicrobium album</name>
    <dbReference type="NCBI Taxonomy" id="2665159"/>
    <lineage>
        <taxon>Bacteria</taxon>
        <taxon>Pseudomonadati</taxon>
        <taxon>Pseudomonadota</taxon>
        <taxon>Alphaproteobacteria</taxon>
        <taxon>Hyphomicrobiales</taxon>
        <taxon>Hyphomicrobiaceae</taxon>
        <taxon>Hyphomicrobium</taxon>
    </lineage>
</organism>
<dbReference type="Pfam" id="PF01594">
    <property type="entry name" value="AI-2E_transport"/>
    <property type="match status" value="1"/>
</dbReference>
<evidence type="ECO:0000256" key="2">
    <source>
        <dbReference type="ARBA" id="ARBA00009773"/>
    </source>
</evidence>
<feature type="transmembrane region" description="Helical" evidence="6">
    <location>
        <begin position="300"/>
        <end position="329"/>
    </location>
</feature>
<evidence type="ECO:0000256" key="1">
    <source>
        <dbReference type="ARBA" id="ARBA00004141"/>
    </source>
</evidence>
<feature type="transmembrane region" description="Helical" evidence="6">
    <location>
        <begin position="206"/>
        <end position="234"/>
    </location>
</feature>
<feature type="transmembrane region" description="Helical" evidence="6">
    <location>
        <begin position="73"/>
        <end position="92"/>
    </location>
</feature>
<comment type="similarity">
    <text evidence="2">Belongs to the autoinducer-2 exporter (AI-2E) (TC 2.A.86) family.</text>
</comment>
<feature type="transmembrane region" description="Helical" evidence="6">
    <location>
        <begin position="43"/>
        <end position="61"/>
    </location>
</feature>
<dbReference type="GO" id="GO:0016020">
    <property type="term" value="C:membrane"/>
    <property type="evidence" value="ECO:0007669"/>
    <property type="project" value="UniProtKB-SubCell"/>
</dbReference>
<keyword evidence="4 6" id="KW-1133">Transmembrane helix</keyword>
<comment type="caution">
    <text evidence="7">The sequence shown here is derived from an EMBL/GenBank/DDBJ whole genome shotgun (WGS) entry which is preliminary data.</text>
</comment>
<dbReference type="EMBL" id="WMBQ01000002">
    <property type="protein sequence ID" value="MTD95225.1"/>
    <property type="molecule type" value="Genomic_DNA"/>
</dbReference>
<reference evidence="7 8" key="1">
    <citation type="submission" date="2019-11" db="EMBL/GenBank/DDBJ databases">
        <title>Identification of a novel strain.</title>
        <authorList>
            <person name="Xu Q."/>
            <person name="Wang G."/>
        </authorList>
    </citation>
    <scope>NUCLEOTIDE SEQUENCE [LARGE SCALE GENOMIC DNA]</scope>
    <source>
        <strain evidence="8">xq</strain>
    </source>
</reference>
<sequence>MAAASAPTSSALSEAQFIRRVFIVVGILALVAALYLLSDLLLLVFGAVLVAVTLRAIAAPIARETSLGQRFSLLAAGLGVVALLGGIAYWFGAQISDQLVALFDKLPAAAEAASQRVPFLAMPVSDLVKGSSIGGLLAGAFTWGKAVAGSVATVVLMVIAGIYIAINPGIYRRGFVMLFPKRVQPQVSDTLTQAGAALRLWLGAQLLAMIMVGVMIGGGLALIGVPSALGLGFVAGVLEFIPYLGPILSAVPALLIASTQSWEMVGWTLLLFIVVQQVENNIILPLVTGRAVDLPPAVGLLAVVAIGILFGPLGLLLAYPLAIVIDVAVRRLYVREMLGEKVAIAGEKSKGA</sequence>
<accession>A0A6I3KHR3</accession>
<evidence type="ECO:0000256" key="5">
    <source>
        <dbReference type="ARBA" id="ARBA00023136"/>
    </source>
</evidence>
<feature type="transmembrane region" description="Helical" evidence="6">
    <location>
        <begin position="269"/>
        <end position="288"/>
    </location>
</feature>
<evidence type="ECO:0000313" key="8">
    <source>
        <dbReference type="Proteomes" id="UP000440694"/>
    </source>
</evidence>
<keyword evidence="8" id="KW-1185">Reference proteome</keyword>
<dbReference type="RefSeq" id="WP_154739788.1">
    <property type="nucleotide sequence ID" value="NZ_WMBQ01000002.1"/>
</dbReference>
<feature type="transmembrane region" description="Helical" evidence="6">
    <location>
        <begin position="21"/>
        <end position="37"/>
    </location>
</feature>